<keyword evidence="4" id="KW-1185">Reference proteome</keyword>
<reference evidence="3 4" key="1">
    <citation type="submission" date="2019-02" db="EMBL/GenBank/DDBJ databases">
        <title>Deep-cultivation of Planctomycetes and their phenomic and genomic characterization uncovers novel biology.</title>
        <authorList>
            <person name="Wiegand S."/>
            <person name="Jogler M."/>
            <person name="Boedeker C."/>
            <person name="Pinto D."/>
            <person name="Vollmers J."/>
            <person name="Rivas-Marin E."/>
            <person name="Kohn T."/>
            <person name="Peeters S.H."/>
            <person name="Heuer A."/>
            <person name="Rast P."/>
            <person name="Oberbeckmann S."/>
            <person name="Bunk B."/>
            <person name="Jeske O."/>
            <person name="Meyerdierks A."/>
            <person name="Storesund J.E."/>
            <person name="Kallscheuer N."/>
            <person name="Luecker S."/>
            <person name="Lage O.M."/>
            <person name="Pohl T."/>
            <person name="Merkel B.J."/>
            <person name="Hornburger P."/>
            <person name="Mueller R.-W."/>
            <person name="Bruemmer F."/>
            <person name="Labrenz M."/>
            <person name="Spormann A.M."/>
            <person name="Op Den Camp H."/>
            <person name="Overmann J."/>
            <person name="Amann R."/>
            <person name="Jetten M.S.M."/>
            <person name="Mascher T."/>
            <person name="Medema M.H."/>
            <person name="Devos D.P."/>
            <person name="Kaster A.-K."/>
            <person name="Ovreas L."/>
            <person name="Rohde M."/>
            <person name="Galperin M.Y."/>
            <person name="Jogler C."/>
        </authorList>
    </citation>
    <scope>NUCLEOTIDE SEQUENCE [LARGE SCALE GENOMIC DNA]</scope>
    <source>
        <strain evidence="3 4">Pla22</strain>
    </source>
</reference>
<comment type="caution">
    <text evidence="3">The sequence shown here is derived from an EMBL/GenBank/DDBJ whole genome shotgun (WGS) entry which is preliminary data.</text>
</comment>
<feature type="signal peptide" evidence="2">
    <location>
        <begin position="1"/>
        <end position="37"/>
    </location>
</feature>
<name>A0A5C5WR49_9BACT</name>
<feature type="chain" id="PRO_5022791665" evidence="2">
    <location>
        <begin position="38"/>
        <end position="664"/>
    </location>
</feature>
<dbReference type="Proteomes" id="UP000316598">
    <property type="component" value="Unassembled WGS sequence"/>
</dbReference>
<feature type="compositionally biased region" description="Acidic residues" evidence="1">
    <location>
        <begin position="641"/>
        <end position="654"/>
    </location>
</feature>
<evidence type="ECO:0000313" key="3">
    <source>
        <dbReference type="EMBL" id="TWT53296.1"/>
    </source>
</evidence>
<protein>
    <submittedName>
        <fullName evidence="3">Uncharacterized protein</fullName>
    </submittedName>
</protein>
<evidence type="ECO:0000313" key="4">
    <source>
        <dbReference type="Proteomes" id="UP000316598"/>
    </source>
</evidence>
<dbReference type="EMBL" id="SJPI01000001">
    <property type="protein sequence ID" value="TWT53296.1"/>
    <property type="molecule type" value="Genomic_DNA"/>
</dbReference>
<proteinExistence type="predicted"/>
<dbReference type="AlphaFoldDB" id="A0A5C5WR49"/>
<feature type="compositionally biased region" description="Low complexity" evidence="1">
    <location>
        <begin position="45"/>
        <end position="58"/>
    </location>
</feature>
<sequence precursor="true">MINQFTFRWSRPRSCSTLVFLFVAFWGQATIPSIVTAADVQDDAPAASSSPLPDASEAGSGSDKATVSEDVVAESDQDDVANEAWDYSPYRVLVWVASDDARFDADAIAEPLRDFLDRDFASIWRMKVRQTPSSLHAIMNRDMGLLNYDSITGVDPVLAVKKDHDEAIRIRVADDVAKFVKKIYTTKDAVDSLVARGEASGDATLGGLVQRFEVVSDNPIVVAEKWTDPSTEAILVSRGLALTLDEPEAKLVKPDVQGLIADQVEDFDKVYLVNVKTNDVHPRVEIVEMDVLMRYFGPVSRMPINVGATPSQTVGLGLMDAFAPTVRIDNAGQKNASGLLRASGLIITDESPGLVSAGDVLRPLTRKNDRNGNPFLIGPIDWAYLVVDKREGTSVEMDFYAGRSGGLQGRKNNRTFRTAIKAKPQQDHTILRLHAQGKPNEPLIGYEIYQKELTSKSMTFIGRTDWSGRLKVDRTDEPLRLMYVKNGGAVLARLPMVPGLEPVVIADLRGDDLRLQAEAYIRGVQNSIIDLVAVRELFKARIRMRLERGELDNAKELMNALNEQPSNEALADDMGKKQAIYLKLLEKEGPNQRRQVDQMFTTTRDLLAKHINPKLIRDLETDIIKATQNGGKLPAAKPKDDDEGEEVAVADDESGNVAETTPTQ</sequence>
<evidence type="ECO:0000256" key="2">
    <source>
        <dbReference type="SAM" id="SignalP"/>
    </source>
</evidence>
<keyword evidence="2" id="KW-0732">Signal</keyword>
<feature type="region of interest" description="Disordered" evidence="1">
    <location>
        <begin position="45"/>
        <end position="76"/>
    </location>
</feature>
<organism evidence="3 4">
    <name type="scientific">Rubripirellula amarantea</name>
    <dbReference type="NCBI Taxonomy" id="2527999"/>
    <lineage>
        <taxon>Bacteria</taxon>
        <taxon>Pseudomonadati</taxon>
        <taxon>Planctomycetota</taxon>
        <taxon>Planctomycetia</taxon>
        <taxon>Pirellulales</taxon>
        <taxon>Pirellulaceae</taxon>
        <taxon>Rubripirellula</taxon>
    </lineage>
</organism>
<evidence type="ECO:0000256" key="1">
    <source>
        <dbReference type="SAM" id="MobiDB-lite"/>
    </source>
</evidence>
<dbReference type="RefSeq" id="WP_146513539.1">
    <property type="nucleotide sequence ID" value="NZ_SJPI01000001.1"/>
</dbReference>
<dbReference type="OrthoDB" id="240747at2"/>
<feature type="region of interest" description="Disordered" evidence="1">
    <location>
        <begin position="627"/>
        <end position="664"/>
    </location>
</feature>
<gene>
    <name evidence="3" type="ORF">Pla22_09240</name>
</gene>
<accession>A0A5C5WR49</accession>